<dbReference type="Proteomes" id="UP000621436">
    <property type="component" value="Unassembled WGS sequence"/>
</dbReference>
<dbReference type="NCBIfam" id="TIGR02605">
    <property type="entry name" value="CxxC_CxxC_SSSS"/>
    <property type="match status" value="1"/>
</dbReference>
<accession>A0A931FA91</accession>
<dbReference type="SMART" id="SM00834">
    <property type="entry name" value="CxxC_CXXC_SSSS"/>
    <property type="match status" value="1"/>
</dbReference>
<name>A0A931FA91_9FIRM</name>
<proteinExistence type="predicted"/>
<dbReference type="Pfam" id="PF09723">
    <property type="entry name" value="Zn_ribbon_8"/>
    <property type="match status" value="1"/>
</dbReference>
<dbReference type="RefSeq" id="WP_270454328.1">
    <property type="nucleotide sequence ID" value="NZ_JADPIE010000005.1"/>
</dbReference>
<keyword evidence="3" id="KW-1185">Reference proteome</keyword>
<dbReference type="AlphaFoldDB" id="A0A931FA91"/>
<evidence type="ECO:0000259" key="1">
    <source>
        <dbReference type="SMART" id="SM00834"/>
    </source>
</evidence>
<protein>
    <recommendedName>
        <fullName evidence="1">Putative regulatory protein FmdB zinc ribbon domain-containing protein</fullName>
    </recommendedName>
</protein>
<evidence type="ECO:0000313" key="2">
    <source>
        <dbReference type="EMBL" id="MBF8437354.1"/>
    </source>
</evidence>
<dbReference type="InterPro" id="IPR013429">
    <property type="entry name" value="Regulatory_FmdB_Zinc_ribbon"/>
</dbReference>
<comment type="caution">
    <text evidence="2">The sequence shown here is derived from an EMBL/GenBank/DDBJ whole genome shotgun (WGS) entry which is preliminary data.</text>
</comment>
<feature type="domain" description="Putative regulatory protein FmdB zinc ribbon" evidence="1">
    <location>
        <begin position="1"/>
        <end position="45"/>
    </location>
</feature>
<gene>
    <name evidence="2" type="ORF">I0Q91_09705</name>
</gene>
<dbReference type="EMBL" id="JADPIE010000005">
    <property type="protein sequence ID" value="MBF8437354.1"/>
    <property type="molecule type" value="Genomic_DNA"/>
</dbReference>
<reference evidence="2" key="1">
    <citation type="submission" date="2020-11" db="EMBL/GenBank/DDBJ databases">
        <title>Halonatronomonas betainensis gen. nov., sp. nov. a novel haloalkaliphilic representative of the family Halanaerobiacae capable of betaine degradation.</title>
        <authorList>
            <person name="Boltyanskaya Y."/>
            <person name="Kevbrin V."/>
            <person name="Detkova E."/>
            <person name="Grouzdev D.S."/>
            <person name="Koziaeva V."/>
            <person name="Zhilina T."/>
        </authorList>
    </citation>
    <scope>NUCLEOTIDE SEQUENCE</scope>
    <source>
        <strain evidence="2">Z-7014</strain>
    </source>
</reference>
<evidence type="ECO:0000313" key="3">
    <source>
        <dbReference type="Proteomes" id="UP000621436"/>
    </source>
</evidence>
<sequence>MPNYSFKCRDCENTSSITAKISEVGDGLEAECPECGSNDTYQSFDGIGIMSCNSSGRAAFS</sequence>
<organism evidence="2 3">
    <name type="scientific">Halonatronomonas betaini</name>
    <dbReference type="NCBI Taxonomy" id="2778430"/>
    <lineage>
        <taxon>Bacteria</taxon>
        <taxon>Bacillati</taxon>
        <taxon>Bacillota</taxon>
        <taxon>Clostridia</taxon>
        <taxon>Halanaerobiales</taxon>
        <taxon>Halarsenatibacteraceae</taxon>
        <taxon>Halonatronomonas</taxon>
    </lineage>
</organism>